<dbReference type="HOGENOM" id="CLU_000445_69_17_0"/>
<dbReference type="PANTHER" id="PTHR44520">
    <property type="entry name" value="RESPONSE REGULATOR RCP1-RELATED"/>
    <property type="match status" value="1"/>
</dbReference>
<name>Q01RZ6_SOLUE</name>
<dbReference type="Gene3D" id="3.40.50.2300">
    <property type="match status" value="1"/>
</dbReference>
<dbReference type="STRING" id="234267.Acid_6652"/>
<dbReference type="AlphaFoldDB" id="Q01RZ6"/>
<dbReference type="InterPro" id="IPR011006">
    <property type="entry name" value="CheY-like_superfamily"/>
</dbReference>
<dbReference type="KEGG" id="sus:Acid_6652"/>
<sequence>MNAETLRFILLIEDNAADANLVEEAIAEEQLACALQVLRDGARAIDFMDQVDADESQPRPDLVLLDLNLPLVSGEQVLKRIRLSPRCENTKILIVSSSNAHTDRERAMALGATGYFRKPSSLDQFMELGPRIREMLGA</sequence>
<dbReference type="Pfam" id="PF00072">
    <property type="entry name" value="Response_reg"/>
    <property type="match status" value="1"/>
</dbReference>
<dbReference type="eggNOG" id="COG0745">
    <property type="taxonomic scope" value="Bacteria"/>
</dbReference>
<dbReference type="InterPro" id="IPR001789">
    <property type="entry name" value="Sig_transdc_resp-reg_receiver"/>
</dbReference>
<dbReference type="SUPFAM" id="SSF52172">
    <property type="entry name" value="CheY-like"/>
    <property type="match status" value="1"/>
</dbReference>
<gene>
    <name evidence="3" type="ordered locus">Acid_6652</name>
</gene>
<dbReference type="PROSITE" id="PS50110">
    <property type="entry name" value="RESPONSE_REGULATORY"/>
    <property type="match status" value="1"/>
</dbReference>
<keyword evidence="1" id="KW-0597">Phosphoprotein</keyword>
<dbReference type="SMART" id="SM00448">
    <property type="entry name" value="REC"/>
    <property type="match status" value="1"/>
</dbReference>
<reference evidence="3" key="1">
    <citation type="submission" date="2006-10" db="EMBL/GenBank/DDBJ databases">
        <title>Complete sequence of Solibacter usitatus Ellin6076.</title>
        <authorList>
            <consortium name="US DOE Joint Genome Institute"/>
            <person name="Copeland A."/>
            <person name="Lucas S."/>
            <person name="Lapidus A."/>
            <person name="Barry K."/>
            <person name="Detter J.C."/>
            <person name="Glavina del Rio T."/>
            <person name="Hammon N."/>
            <person name="Israni S."/>
            <person name="Dalin E."/>
            <person name="Tice H."/>
            <person name="Pitluck S."/>
            <person name="Thompson L.S."/>
            <person name="Brettin T."/>
            <person name="Bruce D."/>
            <person name="Han C."/>
            <person name="Tapia R."/>
            <person name="Gilna P."/>
            <person name="Schmutz J."/>
            <person name="Larimer F."/>
            <person name="Land M."/>
            <person name="Hauser L."/>
            <person name="Kyrpides N."/>
            <person name="Mikhailova N."/>
            <person name="Janssen P.H."/>
            <person name="Kuske C.R."/>
            <person name="Richardson P."/>
        </authorList>
    </citation>
    <scope>NUCLEOTIDE SEQUENCE</scope>
    <source>
        <strain evidence="3">Ellin6076</strain>
    </source>
</reference>
<feature type="modified residue" description="4-aspartylphosphate" evidence="1">
    <location>
        <position position="66"/>
    </location>
</feature>
<protein>
    <submittedName>
        <fullName evidence="3">Response regulator receiver protein</fullName>
    </submittedName>
</protein>
<dbReference type="InParanoid" id="Q01RZ6"/>
<feature type="domain" description="Response regulatory" evidence="2">
    <location>
        <begin position="8"/>
        <end position="133"/>
    </location>
</feature>
<dbReference type="GO" id="GO:0000160">
    <property type="term" value="P:phosphorelay signal transduction system"/>
    <property type="evidence" value="ECO:0007669"/>
    <property type="project" value="InterPro"/>
</dbReference>
<dbReference type="PANTHER" id="PTHR44520:SF2">
    <property type="entry name" value="RESPONSE REGULATOR RCP1"/>
    <property type="match status" value="1"/>
</dbReference>
<evidence type="ECO:0000259" key="2">
    <source>
        <dbReference type="PROSITE" id="PS50110"/>
    </source>
</evidence>
<evidence type="ECO:0000313" key="3">
    <source>
        <dbReference type="EMBL" id="ABJ87574.1"/>
    </source>
</evidence>
<organism evidence="3">
    <name type="scientific">Solibacter usitatus (strain Ellin6076)</name>
    <dbReference type="NCBI Taxonomy" id="234267"/>
    <lineage>
        <taxon>Bacteria</taxon>
        <taxon>Pseudomonadati</taxon>
        <taxon>Acidobacteriota</taxon>
        <taxon>Terriglobia</taxon>
        <taxon>Bryobacterales</taxon>
        <taxon>Solibacteraceae</taxon>
        <taxon>Candidatus Solibacter</taxon>
    </lineage>
</organism>
<proteinExistence type="predicted"/>
<dbReference type="EMBL" id="CP000473">
    <property type="protein sequence ID" value="ABJ87574.1"/>
    <property type="molecule type" value="Genomic_DNA"/>
</dbReference>
<dbReference type="InterPro" id="IPR052893">
    <property type="entry name" value="TCS_response_regulator"/>
</dbReference>
<evidence type="ECO:0000256" key="1">
    <source>
        <dbReference type="PROSITE-ProRule" id="PRU00169"/>
    </source>
</evidence>
<accession>Q01RZ6</accession>